<sequence length="81" mass="9120">MGGKRISKKANTLCQRFLELTQEGTVDEYIKDFELLSKVLWNIPEEILEGSFLKGLCKDIQVEVCALNPAGFEAMCKLPNI</sequence>
<evidence type="ECO:0000313" key="2">
    <source>
        <dbReference type="Proteomes" id="UP001189122"/>
    </source>
</evidence>
<keyword evidence="2" id="KW-1185">Reference proteome</keyword>
<dbReference type="EMBL" id="LR743588">
    <property type="protein sequence ID" value="CAA2614631.1"/>
    <property type="molecule type" value="Genomic_DNA"/>
</dbReference>
<proteinExistence type="predicted"/>
<protein>
    <submittedName>
        <fullName evidence="1">Uncharacterized protein</fullName>
    </submittedName>
</protein>
<reference evidence="1 2" key="1">
    <citation type="submission" date="2019-12" db="EMBL/GenBank/DDBJ databases">
        <authorList>
            <person name="Scholz U."/>
            <person name="Mascher M."/>
            <person name="Fiebig A."/>
        </authorList>
    </citation>
    <scope>NUCLEOTIDE SEQUENCE</scope>
</reference>
<accession>A0A7I8IA04</accession>
<gene>
    <name evidence="1" type="ORF">SI7747_01001010</name>
</gene>
<dbReference type="AlphaFoldDB" id="A0A7I8IA04"/>
<organism evidence="1">
    <name type="scientific">Spirodela intermedia</name>
    <name type="common">Intermediate duckweed</name>
    <dbReference type="NCBI Taxonomy" id="51605"/>
    <lineage>
        <taxon>Eukaryota</taxon>
        <taxon>Viridiplantae</taxon>
        <taxon>Streptophyta</taxon>
        <taxon>Embryophyta</taxon>
        <taxon>Tracheophyta</taxon>
        <taxon>Spermatophyta</taxon>
        <taxon>Magnoliopsida</taxon>
        <taxon>Liliopsida</taxon>
        <taxon>Araceae</taxon>
        <taxon>Lemnoideae</taxon>
        <taxon>Spirodela</taxon>
    </lineage>
</organism>
<dbReference type="Proteomes" id="UP001189122">
    <property type="component" value="Unassembled WGS sequence"/>
</dbReference>
<name>A0A7I8IA04_SPIIN</name>
<evidence type="ECO:0000313" key="1">
    <source>
        <dbReference type="EMBL" id="CAA2614631.1"/>
    </source>
</evidence>
<dbReference type="EMBL" id="CACRZD030000001">
    <property type="protein sequence ID" value="CAA6654420.1"/>
    <property type="molecule type" value="Genomic_DNA"/>
</dbReference>